<dbReference type="InterPro" id="IPR027417">
    <property type="entry name" value="P-loop_NTPase"/>
</dbReference>
<dbReference type="InterPro" id="IPR047187">
    <property type="entry name" value="SF1_C_Upf1"/>
</dbReference>
<evidence type="ECO:0000256" key="1">
    <source>
        <dbReference type="ARBA" id="ARBA00022741"/>
    </source>
</evidence>
<comment type="caution">
    <text evidence="6">The sequence shown here is derived from an EMBL/GenBank/DDBJ whole genome shotgun (WGS) entry which is preliminary data.</text>
</comment>
<evidence type="ECO:0000313" key="7">
    <source>
        <dbReference type="Proteomes" id="UP000734854"/>
    </source>
</evidence>
<proteinExistence type="predicted"/>
<dbReference type="Pfam" id="PF13087">
    <property type="entry name" value="AAA_12"/>
    <property type="match status" value="1"/>
</dbReference>
<dbReference type="GO" id="GO:0004386">
    <property type="term" value="F:helicase activity"/>
    <property type="evidence" value="ECO:0007669"/>
    <property type="project" value="UniProtKB-KW"/>
</dbReference>
<dbReference type="AlphaFoldDB" id="A0A8J5H8B3"/>
<evidence type="ECO:0000259" key="5">
    <source>
        <dbReference type="PROSITE" id="PS50835"/>
    </source>
</evidence>
<dbReference type="SUPFAM" id="SSF52540">
    <property type="entry name" value="P-loop containing nucleoside triphosphate hydrolases"/>
    <property type="match status" value="1"/>
</dbReference>
<dbReference type="InterPro" id="IPR041677">
    <property type="entry name" value="DNA2/NAM7_AAA_11"/>
</dbReference>
<feature type="domain" description="Ig-like" evidence="5">
    <location>
        <begin position="266"/>
        <end position="370"/>
    </location>
</feature>
<organism evidence="6 7">
    <name type="scientific">Zingiber officinale</name>
    <name type="common">Ginger</name>
    <name type="synonym">Amomum zingiber</name>
    <dbReference type="NCBI Taxonomy" id="94328"/>
    <lineage>
        <taxon>Eukaryota</taxon>
        <taxon>Viridiplantae</taxon>
        <taxon>Streptophyta</taxon>
        <taxon>Embryophyta</taxon>
        <taxon>Tracheophyta</taxon>
        <taxon>Spermatophyta</taxon>
        <taxon>Magnoliopsida</taxon>
        <taxon>Liliopsida</taxon>
        <taxon>Zingiberales</taxon>
        <taxon>Zingiberaceae</taxon>
        <taxon>Zingiber</taxon>
    </lineage>
</organism>
<evidence type="ECO:0000256" key="2">
    <source>
        <dbReference type="ARBA" id="ARBA00022801"/>
    </source>
</evidence>
<dbReference type="InterPro" id="IPR041679">
    <property type="entry name" value="DNA2/NAM7-like_C"/>
</dbReference>
<dbReference type="GO" id="GO:0005524">
    <property type="term" value="F:ATP binding"/>
    <property type="evidence" value="ECO:0007669"/>
    <property type="project" value="UniProtKB-KW"/>
</dbReference>
<dbReference type="InterPro" id="IPR007110">
    <property type="entry name" value="Ig-like_dom"/>
</dbReference>
<dbReference type="Gene3D" id="3.40.50.300">
    <property type="entry name" value="P-loop containing nucleotide triphosphate hydrolases"/>
    <property type="match status" value="2"/>
</dbReference>
<dbReference type="Proteomes" id="UP000734854">
    <property type="component" value="Unassembled WGS sequence"/>
</dbReference>
<keyword evidence="4" id="KW-0067">ATP-binding</keyword>
<reference evidence="6 7" key="1">
    <citation type="submission" date="2020-08" db="EMBL/GenBank/DDBJ databases">
        <title>Plant Genome Project.</title>
        <authorList>
            <person name="Zhang R.-G."/>
        </authorList>
    </citation>
    <scope>NUCLEOTIDE SEQUENCE [LARGE SCALE GENOMIC DNA]</scope>
    <source>
        <tissue evidence="6">Rhizome</tissue>
    </source>
</reference>
<dbReference type="PANTHER" id="PTHR10887">
    <property type="entry name" value="DNA2/NAM7 HELICASE FAMILY"/>
    <property type="match status" value="1"/>
</dbReference>
<dbReference type="PROSITE" id="PS50835">
    <property type="entry name" value="IG_LIKE"/>
    <property type="match status" value="1"/>
</dbReference>
<keyword evidence="1" id="KW-0547">Nucleotide-binding</keyword>
<dbReference type="CDD" id="cd18808">
    <property type="entry name" value="SF1_C_Upf1"/>
    <property type="match status" value="1"/>
</dbReference>
<dbReference type="GO" id="GO:0005694">
    <property type="term" value="C:chromosome"/>
    <property type="evidence" value="ECO:0007669"/>
    <property type="project" value="UniProtKB-ARBA"/>
</dbReference>
<dbReference type="FunFam" id="3.40.50.300:FF:000326">
    <property type="entry name" value="P-loop containing nucleoside triphosphate hydrolase"/>
    <property type="match status" value="1"/>
</dbReference>
<evidence type="ECO:0000313" key="6">
    <source>
        <dbReference type="EMBL" id="KAG6518789.1"/>
    </source>
</evidence>
<evidence type="ECO:0000256" key="3">
    <source>
        <dbReference type="ARBA" id="ARBA00022806"/>
    </source>
</evidence>
<protein>
    <recommendedName>
        <fullName evidence="5">Ig-like domain-containing protein</fullName>
    </recommendedName>
</protein>
<dbReference type="Pfam" id="PF13086">
    <property type="entry name" value="AAA_11"/>
    <property type="match status" value="1"/>
</dbReference>
<name>A0A8J5H8B3_ZINOF</name>
<gene>
    <name evidence="6" type="ORF">ZIOFF_022270</name>
</gene>
<dbReference type="GO" id="GO:0016787">
    <property type="term" value="F:hydrolase activity"/>
    <property type="evidence" value="ECO:0007669"/>
    <property type="project" value="UniProtKB-KW"/>
</dbReference>
<keyword evidence="7" id="KW-1185">Reference proteome</keyword>
<evidence type="ECO:0000256" key="4">
    <source>
        <dbReference type="ARBA" id="ARBA00022840"/>
    </source>
</evidence>
<dbReference type="EMBL" id="JACMSC010000006">
    <property type="protein sequence ID" value="KAG6518789.1"/>
    <property type="molecule type" value="Genomic_DNA"/>
</dbReference>
<keyword evidence="2" id="KW-0378">Hydrolase</keyword>
<dbReference type="InterPro" id="IPR045055">
    <property type="entry name" value="DNA2/NAM7-like"/>
</dbReference>
<sequence>MIKVCSVEFEVRSDSASPPSLHVEMESSFIQIHGKKELHLLTLTFLLAPKLDRPPELKSCEASNVRLRRPWQPSRPNLLMVPGRCAQPRFLQGQELREEMSSNLQTLSRAPFVKIERLECRNRAEHIYFMVVDPPADETRSASDYKPCKGDILILSKSRPIDGYIPKTDRDSYCLLEVVKDEFQLLKPQCSIVRASEDIEASIDITNCEGTKNLFVICVLTTITYSRIWNALNFKLAQSRNIGLFHKVLDFDPEDDMGSVSFASKPDVAGIQNIDIGLSISKLSLNESQTNAILSCLPSNECRIDHPSISLIWGPPGTGKTKTISGLVWLLDQLRCRTLICATTNNAVTQVASRFLKLLKESSGTRSCRLGDVVLFGNEKRLKFGDDLLDVFLKYRADRLKGCFGLQTGWKDCLRSLLNFFERAAFLYKNYLDEKKIEDEKAKNLNDIKDSKGDRRITNAENPPSKSEVTFLSFVRQKFASLLKKSGECFNTLCVHMPAAALSNSCCEHIKDLLRSLECFNTFLSKNNAGNNLEKIFGSSLSFSQNNNLFGSNTNTFIMLLKMKRHCCDEIKLLERSLHLPSLSDKLSIMDFCLETANIIFCTASTSAKMHKLDLKKPFKIVIIDEAAQIKECESLVPMQIPSISHVVLVGDECQLPALVKSKVSENAMFGRSLFERLSKLGFKKHLLNVQYRMHPSISLFPLEKFYNSKVINGPNVIKEDYTRRFLHGKMFGSYSFINIVDGTESFDNFSHSKKNDMEVVVILQILRNLRTATMKSKNRISVGVICPYSAQVASVGDKVRKMLPLSSNVSVKVSTVDGFQGSEEDVIILSTVRSNADGSIGFVSNPNRTNVALTRARYCLWILGNEPTLSSSRSIWANIVQDAKVRCCIFNAIEDERISKAIDRACCSQSDTDSLNFNRLNISESPKKVSLLYCSEYKKSIQRFAEIICEPTDQESEDDSAKIDTGESKMIEYKESIQRSAEAMQIYQPTDQESGDDIVKIDIDELKMIECKRSIQESADGIGKIDSEELKMIEYKESIQKSEEAVQIYQPTNQESEDDIVKIGTEELKKMLHELNDDDDGGDQMMHHLSFDPQERICSTSYLISMLELLHF</sequence>
<keyword evidence="3" id="KW-0347">Helicase</keyword>
<dbReference type="PANTHER" id="PTHR10887:SF515">
    <property type="entry name" value="P-LOOP CONTAINING NUCLEOSIDE TRIPHOSPHATE HYDROLASES SUPERFAMILY PROTEIN"/>
    <property type="match status" value="1"/>
</dbReference>
<accession>A0A8J5H8B3</accession>